<proteinExistence type="predicted"/>
<dbReference type="Proteomes" id="UP000178606">
    <property type="component" value="Unassembled WGS sequence"/>
</dbReference>
<gene>
    <name evidence="1" type="ORF">A3F84_12140</name>
</gene>
<name>A0A1F6CFA3_HANXR</name>
<protein>
    <submittedName>
        <fullName evidence="1">Uncharacterized protein</fullName>
    </submittedName>
</protein>
<dbReference type="EMBL" id="MFKF01000262">
    <property type="protein sequence ID" value="OGG47896.1"/>
    <property type="molecule type" value="Genomic_DNA"/>
</dbReference>
<comment type="caution">
    <text evidence="1">The sequence shown here is derived from an EMBL/GenBank/DDBJ whole genome shotgun (WGS) entry which is preliminary data.</text>
</comment>
<evidence type="ECO:0000313" key="2">
    <source>
        <dbReference type="Proteomes" id="UP000178606"/>
    </source>
</evidence>
<dbReference type="AlphaFoldDB" id="A0A1F6CFA3"/>
<accession>A0A1F6CFA3</accession>
<evidence type="ECO:0000313" key="1">
    <source>
        <dbReference type="EMBL" id="OGG47896.1"/>
    </source>
</evidence>
<organism evidence="1 2">
    <name type="scientific">Handelsmanbacteria sp. (strain RIFCSPLOWO2_12_FULL_64_10)</name>
    <dbReference type="NCBI Taxonomy" id="1817868"/>
    <lineage>
        <taxon>Bacteria</taxon>
        <taxon>Candidatus Handelsmaniibacteriota</taxon>
    </lineage>
</organism>
<reference evidence="1 2" key="1">
    <citation type="journal article" date="2016" name="Nat. Commun.">
        <title>Thousands of microbial genomes shed light on interconnected biogeochemical processes in an aquifer system.</title>
        <authorList>
            <person name="Anantharaman K."/>
            <person name="Brown C.T."/>
            <person name="Hug L.A."/>
            <person name="Sharon I."/>
            <person name="Castelle C.J."/>
            <person name="Probst A.J."/>
            <person name="Thomas B.C."/>
            <person name="Singh A."/>
            <person name="Wilkins M.J."/>
            <person name="Karaoz U."/>
            <person name="Brodie E.L."/>
            <person name="Williams K.H."/>
            <person name="Hubbard S.S."/>
            <person name="Banfield J.F."/>
        </authorList>
    </citation>
    <scope>NUCLEOTIDE SEQUENCE [LARGE SCALE GENOMIC DNA]</scope>
    <source>
        <strain evidence="2">RIFCSPLOWO2_12_FULL_64_10</strain>
    </source>
</reference>
<sequence length="177" mass="20697">MTTTQNYIALAPHGVGLMCAVVYFEHGTDVVGWWLGARGYEYHSAYFKLENFFSTKPTRFYVSDGMDLYGGWTLLYTARDRVLDKPVPVEDAVSHELNRVQGMFAAEWLFFAEDADAAAEREAYEEFPLPLQHVNVRSKRLNKFDESQPVWIYRSHDCDLDVIDYLQQYWPLDYRRS</sequence>